<reference evidence="8" key="1">
    <citation type="submission" date="2021-09" db="EMBL/GenBank/DDBJ databases">
        <authorList>
            <consortium name="AG Swart"/>
            <person name="Singh M."/>
            <person name="Singh A."/>
            <person name="Seah K."/>
            <person name="Emmerich C."/>
        </authorList>
    </citation>
    <scope>NUCLEOTIDE SEQUENCE</scope>
    <source>
        <strain evidence="8">ATCC30299</strain>
    </source>
</reference>
<dbReference type="SUPFAM" id="SSF57667">
    <property type="entry name" value="beta-beta-alpha zinc fingers"/>
    <property type="match status" value="1"/>
</dbReference>
<organism evidence="8 9">
    <name type="scientific">Blepharisma stoltei</name>
    <dbReference type="NCBI Taxonomy" id="1481888"/>
    <lineage>
        <taxon>Eukaryota</taxon>
        <taxon>Sar</taxon>
        <taxon>Alveolata</taxon>
        <taxon>Ciliophora</taxon>
        <taxon>Postciliodesmatophora</taxon>
        <taxon>Heterotrichea</taxon>
        <taxon>Heterotrichida</taxon>
        <taxon>Blepharismidae</taxon>
        <taxon>Blepharisma</taxon>
    </lineage>
</organism>
<keyword evidence="1" id="KW-0479">Metal-binding</keyword>
<keyword evidence="3 5" id="KW-0863">Zinc-finger</keyword>
<evidence type="ECO:0000256" key="1">
    <source>
        <dbReference type="ARBA" id="ARBA00022723"/>
    </source>
</evidence>
<evidence type="ECO:0000256" key="4">
    <source>
        <dbReference type="ARBA" id="ARBA00022833"/>
    </source>
</evidence>
<dbReference type="FunFam" id="3.30.160.60:FF:000110">
    <property type="entry name" value="Zinc finger protein-like"/>
    <property type="match status" value="1"/>
</dbReference>
<evidence type="ECO:0000313" key="9">
    <source>
        <dbReference type="Proteomes" id="UP001162131"/>
    </source>
</evidence>
<keyword evidence="2" id="KW-0677">Repeat</keyword>
<gene>
    <name evidence="8" type="ORF">BSTOLATCC_MIC40706</name>
</gene>
<evidence type="ECO:0000259" key="7">
    <source>
        <dbReference type="PROSITE" id="PS50157"/>
    </source>
</evidence>
<evidence type="ECO:0000313" key="8">
    <source>
        <dbReference type="EMBL" id="CAG9326277.1"/>
    </source>
</evidence>
<dbReference type="EMBL" id="CAJZBQ010000040">
    <property type="protein sequence ID" value="CAG9326277.1"/>
    <property type="molecule type" value="Genomic_DNA"/>
</dbReference>
<dbReference type="PROSITE" id="PS00028">
    <property type="entry name" value="ZINC_FINGER_C2H2_1"/>
    <property type="match status" value="2"/>
</dbReference>
<keyword evidence="9" id="KW-1185">Reference proteome</keyword>
<dbReference type="SMART" id="SM00355">
    <property type="entry name" value="ZnF_C2H2"/>
    <property type="match status" value="2"/>
</dbReference>
<accession>A0AAU9JGB5</accession>
<feature type="region of interest" description="Disordered" evidence="6">
    <location>
        <begin position="64"/>
        <end position="84"/>
    </location>
</feature>
<evidence type="ECO:0000256" key="2">
    <source>
        <dbReference type="ARBA" id="ARBA00022737"/>
    </source>
</evidence>
<sequence>MKKDATSYKFKCYYTNCDKAYLTKYHLRRHINAAHLQIKSFVCSQCSKAFSSKQNFKEHELLHAANKNSPSRTDMLKPLSSPSETKARSLLSLLAIISHQQEEPVKPTKSNARNKPMPVLPPVDSERQSQWGLIKIPILPILLS</sequence>
<dbReference type="Pfam" id="PF00096">
    <property type="entry name" value="zf-C2H2"/>
    <property type="match status" value="1"/>
</dbReference>
<feature type="domain" description="C2H2-type" evidence="7">
    <location>
        <begin position="41"/>
        <end position="68"/>
    </location>
</feature>
<comment type="caution">
    <text evidence="8">The sequence shown here is derived from an EMBL/GenBank/DDBJ whole genome shotgun (WGS) entry which is preliminary data.</text>
</comment>
<evidence type="ECO:0000256" key="5">
    <source>
        <dbReference type="PROSITE-ProRule" id="PRU00042"/>
    </source>
</evidence>
<keyword evidence="4" id="KW-0862">Zinc</keyword>
<evidence type="ECO:0000256" key="3">
    <source>
        <dbReference type="ARBA" id="ARBA00022771"/>
    </source>
</evidence>
<proteinExistence type="predicted"/>
<dbReference type="InterPro" id="IPR036236">
    <property type="entry name" value="Znf_C2H2_sf"/>
</dbReference>
<dbReference type="Gene3D" id="3.30.160.60">
    <property type="entry name" value="Classic Zinc Finger"/>
    <property type="match status" value="2"/>
</dbReference>
<feature type="region of interest" description="Disordered" evidence="6">
    <location>
        <begin position="101"/>
        <end position="124"/>
    </location>
</feature>
<name>A0AAU9JGB5_9CILI</name>
<evidence type="ECO:0000256" key="6">
    <source>
        <dbReference type="SAM" id="MobiDB-lite"/>
    </source>
</evidence>
<dbReference type="AlphaFoldDB" id="A0AAU9JGB5"/>
<protein>
    <recommendedName>
        <fullName evidence="7">C2H2-type domain-containing protein</fullName>
    </recommendedName>
</protein>
<dbReference type="InterPro" id="IPR013087">
    <property type="entry name" value="Znf_C2H2_type"/>
</dbReference>
<dbReference type="PROSITE" id="PS50157">
    <property type="entry name" value="ZINC_FINGER_C2H2_2"/>
    <property type="match status" value="2"/>
</dbReference>
<dbReference type="Proteomes" id="UP001162131">
    <property type="component" value="Unassembled WGS sequence"/>
</dbReference>
<dbReference type="GO" id="GO:0008270">
    <property type="term" value="F:zinc ion binding"/>
    <property type="evidence" value="ECO:0007669"/>
    <property type="project" value="UniProtKB-KW"/>
</dbReference>
<feature type="domain" description="C2H2-type" evidence="7">
    <location>
        <begin position="10"/>
        <end position="40"/>
    </location>
</feature>